<evidence type="ECO:0000313" key="2">
    <source>
        <dbReference type="EMBL" id="AJF36152.1"/>
    </source>
</evidence>
<evidence type="ECO:0000256" key="1">
    <source>
        <dbReference type="SAM" id="SignalP"/>
    </source>
</evidence>
<proteinExistence type="evidence at transcript level"/>
<feature type="signal peptide" evidence="1">
    <location>
        <begin position="1"/>
        <end position="18"/>
    </location>
</feature>
<sequence>MRAILAAVIMFQALITGGSDIILTAFKDCLDPSQKAACGREFSVKTSAFLGQCLLQTTHPMDTNVKIVSITSPRTPAQQLEWFSAPGSRTPVPASLEPAPGLVNLGAHIARKDALPKISADLEFLTWQERKPTIMV</sequence>
<protein>
    <submittedName>
        <fullName evidence="2">Sodefrin-like factor 26</fullName>
    </submittedName>
</protein>
<name>A0A0B5H1G3_9SALA</name>
<accession>A0A0B5H1G3</accession>
<keyword evidence="1" id="KW-0732">Signal</keyword>
<organism evidence="2">
    <name type="scientific">Lissotriton helveticus</name>
    <name type="common">palmate newt</name>
    <dbReference type="NCBI Taxonomy" id="256425"/>
    <lineage>
        <taxon>Eukaryota</taxon>
        <taxon>Metazoa</taxon>
        <taxon>Chordata</taxon>
        <taxon>Craniata</taxon>
        <taxon>Vertebrata</taxon>
        <taxon>Euteleostomi</taxon>
        <taxon>Amphibia</taxon>
        <taxon>Batrachia</taxon>
        <taxon>Caudata</taxon>
        <taxon>Salamandroidea</taxon>
        <taxon>Salamandridae</taxon>
        <taxon>Pleurodelinae</taxon>
        <taxon>Lissotriton</taxon>
    </lineage>
</organism>
<reference evidence="2" key="1">
    <citation type="journal article" date="2014" name="PeerJ">
        <title>Ancient pheromone blend as an alternative for copulation in internally fertilizing salamanders.</title>
        <authorList>
            <person name="Van Bocxlaer I."/>
            <person name="Treer D."/>
            <person name="Maex M."/>
            <person name="Vandebergh W."/>
            <person name="Janssenswillen S."/>
            <person name="Stegen G."/>
            <person name="Kok P."/>
            <person name="Willaert B."/>
            <person name="Matthijs S."/>
            <person name="Martens E."/>
            <person name="Mortier A."/>
            <person name="de Greve H."/>
            <person name="Proost P."/>
            <person name="Bossuyt F."/>
        </authorList>
    </citation>
    <scope>NUCLEOTIDE SEQUENCE</scope>
    <source>
        <tissue evidence="2">Abdominal gland</tissue>
    </source>
</reference>
<feature type="chain" id="PRO_5002117633" evidence="1">
    <location>
        <begin position="19"/>
        <end position="136"/>
    </location>
</feature>
<dbReference type="EMBL" id="KJ402351">
    <property type="protein sequence ID" value="AJF36152.1"/>
    <property type="molecule type" value="mRNA"/>
</dbReference>
<dbReference type="AlphaFoldDB" id="A0A0B5H1G3"/>